<proteinExistence type="predicted"/>
<reference evidence="2 3" key="1">
    <citation type="journal article" date="2003" name="Proc. Natl. Acad. Sci. U.S.A.">
        <title>The complete genome sequence of the carcinogenic bacterium Helicobacter hepaticus.</title>
        <authorList>
            <person name="Suerbaum S."/>
            <person name="Josenhans C."/>
            <person name="Sterzenbach T."/>
            <person name="Drescher B."/>
            <person name="Brandt P."/>
            <person name="Bell M."/>
            <person name="Droege M."/>
            <person name="Fartmann B."/>
            <person name="Fischer H.-P."/>
            <person name="Ge Z."/>
            <person name="Hoerster A."/>
            <person name="Holland R."/>
            <person name="Klein K."/>
            <person name="Koenig J."/>
            <person name="Macko L."/>
            <person name="Mendz G.L."/>
            <person name="Nyakatura G."/>
            <person name="Schauer D.B."/>
            <person name="Shen Z."/>
            <person name="Weber J."/>
            <person name="Frosch M."/>
            <person name="Fox J.G."/>
        </authorList>
    </citation>
    <scope>NUCLEOTIDE SEQUENCE [LARGE SCALE GENOMIC DNA]</scope>
    <source>
        <strain evidence="3">ATCC 51449 / 3B1</strain>
    </source>
</reference>
<feature type="transmembrane region" description="Helical" evidence="1">
    <location>
        <begin position="12"/>
        <end position="30"/>
    </location>
</feature>
<evidence type="ECO:0000256" key="1">
    <source>
        <dbReference type="SAM" id="Phobius"/>
    </source>
</evidence>
<keyword evidence="1" id="KW-0812">Transmembrane</keyword>
<keyword evidence="3" id="KW-1185">Reference proteome</keyword>
<name>Q7VH42_HELHP</name>
<keyword evidence="1" id="KW-0472">Membrane</keyword>
<keyword evidence="1" id="KW-1133">Transmembrane helix</keyword>
<dbReference type="AlphaFoldDB" id="Q7VH42"/>
<organism evidence="2 3">
    <name type="scientific">Helicobacter hepaticus (strain ATCC 51449 / 3B1)</name>
    <dbReference type="NCBI Taxonomy" id="235279"/>
    <lineage>
        <taxon>Bacteria</taxon>
        <taxon>Pseudomonadati</taxon>
        <taxon>Campylobacterota</taxon>
        <taxon>Epsilonproteobacteria</taxon>
        <taxon>Campylobacterales</taxon>
        <taxon>Helicobacteraceae</taxon>
        <taxon>Helicobacter</taxon>
    </lineage>
</organism>
<dbReference type="EMBL" id="AE017125">
    <property type="protein sequence ID" value="AAP77722.1"/>
    <property type="molecule type" value="Genomic_DNA"/>
</dbReference>
<dbReference type="KEGG" id="hhe:HH_1125"/>
<evidence type="ECO:0000313" key="2">
    <source>
        <dbReference type="EMBL" id="AAP77722.1"/>
    </source>
</evidence>
<sequence length="34" mass="3911">MKNNSLIFTFKYKSIGGLVALFHFFTFPTTPTLK</sequence>
<evidence type="ECO:0000313" key="3">
    <source>
        <dbReference type="Proteomes" id="UP000002495"/>
    </source>
</evidence>
<dbReference type="HOGENOM" id="CLU_3374112_0_0_7"/>
<dbReference type="STRING" id="235279.HH_1125"/>
<protein>
    <submittedName>
        <fullName evidence="2">Uncharacterized protein</fullName>
    </submittedName>
</protein>
<dbReference type="Proteomes" id="UP000002495">
    <property type="component" value="Chromosome"/>
</dbReference>
<accession>Q7VH42</accession>
<gene>
    <name evidence="2" type="ordered locus">HH_1125</name>
</gene>